<evidence type="ECO:0000313" key="9">
    <source>
        <dbReference type="EMBL" id="RRH93634.1"/>
    </source>
</evidence>
<dbReference type="PROSITE" id="PS51384">
    <property type="entry name" value="FAD_FR"/>
    <property type="match status" value="1"/>
</dbReference>
<dbReference type="InterPro" id="IPR039261">
    <property type="entry name" value="FNR_nucleotide-bd"/>
</dbReference>
<dbReference type="GO" id="GO:0046872">
    <property type="term" value="F:metal ion binding"/>
    <property type="evidence" value="ECO:0007669"/>
    <property type="project" value="UniProtKB-KW"/>
</dbReference>
<feature type="domain" description="FAD-binding FR-type" evidence="8">
    <location>
        <begin position="19"/>
        <end position="122"/>
    </location>
</feature>
<accession>A0A3P3F4U0</accession>
<dbReference type="Proteomes" id="UP000273786">
    <property type="component" value="Unassembled WGS sequence"/>
</dbReference>
<dbReference type="InterPro" id="IPR036010">
    <property type="entry name" value="2Fe-2S_ferredoxin-like_sf"/>
</dbReference>
<reference evidence="9 10" key="1">
    <citation type="submission" date="2018-11" db="EMBL/GenBank/DDBJ databases">
        <title>the genome of Mesorhizobium tamadayense DSM 28320.</title>
        <authorList>
            <person name="Gao J."/>
        </authorList>
    </citation>
    <scope>NUCLEOTIDE SEQUENCE [LARGE SCALE GENOMIC DNA]</scope>
    <source>
        <strain evidence="9 10">DSM 28320</strain>
    </source>
</reference>
<dbReference type="InterPro" id="IPR017927">
    <property type="entry name" value="FAD-bd_FR_type"/>
</dbReference>
<gene>
    <name evidence="9" type="ORF">EH240_28975</name>
</gene>
<dbReference type="RefSeq" id="WP_125005001.1">
    <property type="nucleotide sequence ID" value="NZ_RQXT01000049.1"/>
</dbReference>
<dbReference type="InterPro" id="IPR001041">
    <property type="entry name" value="2Fe-2S_ferredoxin-type"/>
</dbReference>
<dbReference type="InterPro" id="IPR017938">
    <property type="entry name" value="Riboflavin_synthase-like_b-brl"/>
</dbReference>
<dbReference type="SUPFAM" id="SSF63380">
    <property type="entry name" value="Riboflavin synthase domain-like"/>
    <property type="match status" value="1"/>
</dbReference>
<dbReference type="GO" id="GO:0016491">
    <property type="term" value="F:oxidoreductase activity"/>
    <property type="evidence" value="ECO:0007669"/>
    <property type="project" value="UniProtKB-KW"/>
</dbReference>
<dbReference type="EMBL" id="RQXT01000049">
    <property type="protein sequence ID" value="RRH93634.1"/>
    <property type="molecule type" value="Genomic_DNA"/>
</dbReference>
<feature type="domain" description="2Fe-2S ferredoxin-type" evidence="7">
    <location>
        <begin position="252"/>
        <end position="339"/>
    </location>
</feature>
<dbReference type="PROSITE" id="PS51085">
    <property type="entry name" value="2FE2S_FER_2"/>
    <property type="match status" value="1"/>
</dbReference>
<dbReference type="PROSITE" id="PS00197">
    <property type="entry name" value="2FE2S_FER_1"/>
    <property type="match status" value="1"/>
</dbReference>
<evidence type="ECO:0000256" key="5">
    <source>
        <dbReference type="ARBA" id="ARBA00023004"/>
    </source>
</evidence>
<dbReference type="InterPro" id="IPR012675">
    <property type="entry name" value="Beta-grasp_dom_sf"/>
</dbReference>
<dbReference type="InterPro" id="IPR001433">
    <property type="entry name" value="OxRdtase_FAD/NAD-bd"/>
</dbReference>
<evidence type="ECO:0000256" key="1">
    <source>
        <dbReference type="ARBA" id="ARBA00022630"/>
    </source>
</evidence>
<evidence type="ECO:0000259" key="8">
    <source>
        <dbReference type="PROSITE" id="PS51384"/>
    </source>
</evidence>
<keyword evidence="5" id="KW-0408">Iron</keyword>
<dbReference type="Pfam" id="PF00175">
    <property type="entry name" value="NAD_binding_1"/>
    <property type="match status" value="1"/>
</dbReference>
<dbReference type="PRINTS" id="PR00409">
    <property type="entry name" value="PHDIOXRDTASE"/>
</dbReference>
<protein>
    <submittedName>
        <fullName evidence="9">Oxidoreductase</fullName>
    </submittedName>
</protein>
<dbReference type="AlphaFoldDB" id="A0A3P3F4U0"/>
<dbReference type="PANTHER" id="PTHR47354:SF1">
    <property type="entry name" value="CARNITINE MONOOXYGENASE REDUCTASE SUBUNIT"/>
    <property type="match status" value="1"/>
</dbReference>
<keyword evidence="6" id="KW-0411">Iron-sulfur</keyword>
<dbReference type="PANTHER" id="PTHR47354">
    <property type="entry name" value="NADH OXIDOREDUCTASE HCR"/>
    <property type="match status" value="1"/>
</dbReference>
<keyword evidence="10" id="KW-1185">Reference proteome</keyword>
<dbReference type="Gene3D" id="2.40.30.10">
    <property type="entry name" value="Translation factors"/>
    <property type="match status" value="1"/>
</dbReference>
<evidence type="ECO:0000256" key="4">
    <source>
        <dbReference type="ARBA" id="ARBA00023002"/>
    </source>
</evidence>
<organism evidence="9 10">
    <name type="scientific">Mesorhizobium tamadayense</name>
    <dbReference type="NCBI Taxonomy" id="425306"/>
    <lineage>
        <taxon>Bacteria</taxon>
        <taxon>Pseudomonadati</taxon>
        <taxon>Pseudomonadota</taxon>
        <taxon>Alphaproteobacteria</taxon>
        <taxon>Hyphomicrobiales</taxon>
        <taxon>Phyllobacteriaceae</taxon>
        <taxon>Mesorhizobium</taxon>
    </lineage>
</organism>
<dbReference type="GO" id="GO:0051537">
    <property type="term" value="F:2 iron, 2 sulfur cluster binding"/>
    <property type="evidence" value="ECO:0007669"/>
    <property type="project" value="UniProtKB-KW"/>
</dbReference>
<comment type="caution">
    <text evidence="9">The sequence shown here is derived from an EMBL/GenBank/DDBJ whole genome shotgun (WGS) entry which is preliminary data.</text>
</comment>
<name>A0A3P3F4U0_9HYPH</name>
<keyword evidence="1" id="KW-0285">Flavoprotein</keyword>
<evidence type="ECO:0000256" key="2">
    <source>
        <dbReference type="ARBA" id="ARBA00022714"/>
    </source>
</evidence>
<dbReference type="InterPro" id="IPR050415">
    <property type="entry name" value="MRET"/>
</dbReference>
<dbReference type="InterPro" id="IPR006058">
    <property type="entry name" value="2Fe2S_fd_BS"/>
</dbReference>
<dbReference type="Pfam" id="PF00111">
    <property type="entry name" value="Fer2"/>
    <property type="match status" value="1"/>
</dbReference>
<evidence type="ECO:0000256" key="3">
    <source>
        <dbReference type="ARBA" id="ARBA00022723"/>
    </source>
</evidence>
<dbReference type="Gene3D" id="3.40.50.80">
    <property type="entry name" value="Nucleotide-binding domain of ferredoxin-NADP reductase (FNR) module"/>
    <property type="match status" value="1"/>
</dbReference>
<evidence type="ECO:0000313" key="10">
    <source>
        <dbReference type="Proteomes" id="UP000273786"/>
    </source>
</evidence>
<dbReference type="OrthoDB" id="9792185at2"/>
<keyword evidence="3" id="KW-0479">Metal-binding</keyword>
<dbReference type="SUPFAM" id="SSF54292">
    <property type="entry name" value="2Fe-2S ferredoxin-like"/>
    <property type="match status" value="1"/>
</dbReference>
<keyword evidence="2" id="KW-0001">2Fe-2S</keyword>
<evidence type="ECO:0000259" key="7">
    <source>
        <dbReference type="PROSITE" id="PS51085"/>
    </source>
</evidence>
<dbReference type="CDD" id="cd06185">
    <property type="entry name" value="PDR_like"/>
    <property type="match status" value="1"/>
</dbReference>
<proteinExistence type="predicted"/>
<dbReference type="Gene3D" id="3.10.20.30">
    <property type="match status" value="1"/>
</dbReference>
<keyword evidence="4" id="KW-0560">Oxidoreductase</keyword>
<evidence type="ECO:0000256" key="6">
    <source>
        <dbReference type="ARBA" id="ARBA00023014"/>
    </source>
</evidence>
<dbReference type="SUPFAM" id="SSF52343">
    <property type="entry name" value="Ferredoxin reductase-like, C-terminal NADP-linked domain"/>
    <property type="match status" value="1"/>
</dbReference>
<sequence>MDEDIIAKVEGASEATEEPIVMYLKISNVSDETASIRSYSLVNASAGVPLPEFSAGSHIIVRVTGSIWRQYSLVNTPGLSDHYLISVLREQEGRGGSQWIHENWKVGDIIETDGPANNFKLDESAGRVILIAGGIGITPILSMARRLQQIGTEYHLYYCARSVEETAHYAAIVNSTLGRNVTFIHNKGTKGGRLDVSGLLSDRKEDCHVYVCGPHGLVEAVKGATRGWPPETVHYELFGADPSAIRCREGDSEFTVTIGSTGESFAVPAGRSILRVLADNGVKVSKLCEEGYCGSCLTPVVSGKPDHRDSVLTQAERNSGELIALCCSRAESENLILDL</sequence>
<dbReference type="CDD" id="cd00207">
    <property type="entry name" value="fer2"/>
    <property type="match status" value="1"/>
</dbReference>